<sequence length="304" mass="33232">MDSSSKEITHDFPPLFKVYKDGTVERYMIADYIPSGHDPTTGVQTKDVVVSAETGVKVRLFIPKLDGPSKKLPVLVHFHGGGFSIGSPFDTPSNNFLKCLVSQVEIIAISIDYRLAPENLLPIAYDDSWAGLQWVATHSLGLGPEPWLNEYADLGRVFLAGESAGANIAHQMAIRAGTTGLVGSKVIGALIVHPFFVVGKEVDEMYKYICPTSSGCDDDPKLNPEVDPNLKSMGCDKVLVFVAEKDRLRNIGVGYYESLGKSGWAGKVELYETLGEGHCFHLFNPNSEKGMALMKKMVDFITED</sequence>
<dbReference type="EMBL" id="CM047749">
    <property type="protein sequence ID" value="KAJ0010918.1"/>
    <property type="molecule type" value="Genomic_DNA"/>
</dbReference>
<proteinExistence type="predicted"/>
<comment type="caution">
    <text evidence="1">The sequence shown here is derived from an EMBL/GenBank/DDBJ whole genome shotgun (WGS) entry which is preliminary data.</text>
</comment>
<protein>
    <submittedName>
        <fullName evidence="1">Uncharacterized protein</fullName>
    </submittedName>
</protein>
<gene>
    <name evidence="1" type="ORF">Pint_34451</name>
</gene>
<evidence type="ECO:0000313" key="1">
    <source>
        <dbReference type="EMBL" id="KAJ0010918.1"/>
    </source>
</evidence>
<dbReference type="Proteomes" id="UP001163603">
    <property type="component" value="Chromosome 14"/>
</dbReference>
<accession>A0ACC0X826</accession>
<keyword evidence="2" id="KW-1185">Reference proteome</keyword>
<reference evidence="2" key="1">
    <citation type="journal article" date="2023" name="G3 (Bethesda)">
        <title>Genome assembly and association tests identify interacting loci associated with vigor, precocity, and sex in interspecific pistachio rootstocks.</title>
        <authorList>
            <person name="Palmer W."/>
            <person name="Jacygrad E."/>
            <person name="Sagayaradj S."/>
            <person name="Cavanaugh K."/>
            <person name="Han R."/>
            <person name="Bertier L."/>
            <person name="Beede B."/>
            <person name="Kafkas S."/>
            <person name="Golino D."/>
            <person name="Preece J."/>
            <person name="Michelmore R."/>
        </authorList>
    </citation>
    <scope>NUCLEOTIDE SEQUENCE [LARGE SCALE GENOMIC DNA]</scope>
</reference>
<organism evidence="1 2">
    <name type="scientific">Pistacia integerrima</name>
    <dbReference type="NCBI Taxonomy" id="434235"/>
    <lineage>
        <taxon>Eukaryota</taxon>
        <taxon>Viridiplantae</taxon>
        <taxon>Streptophyta</taxon>
        <taxon>Embryophyta</taxon>
        <taxon>Tracheophyta</taxon>
        <taxon>Spermatophyta</taxon>
        <taxon>Magnoliopsida</taxon>
        <taxon>eudicotyledons</taxon>
        <taxon>Gunneridae</taxon>
        <taxon>Pentapetalae</taxon>
        <taxon>rosids</taxon>
        <taxon>malvids</taxon>
        <taxon>Sapindales</taxon>
        <taxon>Anacardiaceae</taxon>
        <taxon>Pistacia</taxon>
    </lineage>
</organism>
<evidence type="ECO:0000313" key="2">
    <source>
        <dbReference type="Proteomes" id="UP001163603"/>
    </source>
</evidence>
<name>A0ACC0X826_9ROSI</name>